<dbReference type="InterPro" id="IPR012666">
    <property type="entry name" value="CbtA_put"/>
</dbReference>
<dbReference type="RefSeq" id="WP_007551023.1">
    <property type="nucleotide sequence ID" value="NZ_AFPU01000001.1"/>
</dbReference>
<gene>
    <name evidence="2" type="ORF">MY1_1358</name>
</gene>
<feature type="transmembrane region" description="Helical" evidence="1">
    <location>
        <begin position="172"/>
        <end position="189"/>
    </location>
</feature>
<feature type="transmembrane region" description="Helical" evidence="1">
    <location>
        <begin position="72"/>
        <end position="93"/>
    </location>
</feature>
<evidence type="ECO:0000313" key="2">
    <source>
        <dbReference type="EMBL" id="EGP94114.1"/>
    </source>
</evidence>
<proteinExistence type="predicted"/>
<name>F9CYF2_9ARCH</name>
<keyword evidence="1" id="KW-0472">Membrane</keyword>
<dbReference type="OrthoDB" id="10422at2157"/>
<feature type="transmembrane region" description="Helical" evidence="1">
    <location>
        <begin position="105"/>
        <end position="123"/>
    </location>
</feature>
<reference evidence="2 3" key="1">
    <citation type="journal article" date="2011" name="J. Bacteriol.">
        <title>Genome Sequence of an Ammonia-Oxidizing Soil Archaeon, "Candidatus Nitrosoarchaeum koreensis" MY1.</title>
        <authorList>
            <person name="Kim B.K."/>
            <person name="Jung M.Y."/>
            <person name="Yu D.S."/>
            <person name="Park S.J."/>
            <person name="Oh T.K."/>
            <person name="Rhee S.K."/>
            <person name="Kim J.F."/>
        </authorList>
    </citation>
    <scope>NUCLEOTIDE SEQUENCE [LARGE SCALE GENOMIC DNA]</scope>
    <source>
        <strain evidence="2 3">MY1</strain>
    </source>
</reference>
<sequence>MKTALFLAIVLISGALAGTIHGVANLILVEPYLDTAIGIENQHLFASGEEKDTPEFRAEFDSYRYWQKGGQVLAGAILGTSIGALFGLVYAYSRSSLPGRTDLKKTFTLAAIMWLAIYFIPFLKYPANPPTVGDPETVILRSILYLSFITISSFGAVGFYQLYKKLQSQKKIVAFVGYTIFISIVFVVMPPNPDEISAPMELVNDFRTMSVIAVSVFWVSVATILGIFWSKFRPDSQIKLEKY</sequence>
<dbReference type="STRING" id="1001994.MY1_1358"/>
<keyword evidence="1" id="KW-0812">Transmembrane</keyword>
<comment type="caution">
    <text evidence="2">The sequence shown here is derived from an EMBL/GenBank/DDBJ whole genome shotgun (WGS) entry which is preliminary data.</text>
</comment>
<protein>
    <submittedName>
        <fullName evidence="2">CbtA domain containing protein</fullName>
    </submittedName>
</protein>
<keyword evidence="1" id="KW-1133">Transmembrane helix</keyword>
<feature type="transmembrane region" description="Helical" evidence="1">
    <location>
        <begin position="209"/>
        <end position="229"/>
    </location>
</feature>
<dbReference type="PATRIC" id="fig|1001994.6.peg.1343"/>
<evidence type="ECO:0000313" key="3">
    <source>
        <dbReference type="Proteomes" id="UP000004440"/>
    </source>
</evidence>
<dbReference type="AlphaFoldDB" id="F9CYF2"/>
<keyword evidence="3" id="KW-1185">Reference proteome</keyword>
<organism evidence="2 3">
    <name type="scientific">Nitrosarchaeum koreense MY1</name>
    <dbReference type="NCBI Taxonomy" id="1001994"/>
    <lineage>
        <taxon>Archaea</taxon>
        <taxon>Nitrososphaerota</taxon>
        <taxon>Nitrososphaeria</taxon>
        <taxon>Nitrosopumilales</taxon>
        <taxon>Nitrosopumilaceae</taxon>
        <taxon>Nitrosarchaeum</taxon>
    </lineage>
</organism>
<accession>F9CYF2</accession>
<dbReference type="EMBL" id="AFPU01000001">
    <property type="protein sequence ID" value="EGP94114.1"/>
    <property type="molecule type" value="Genomic_DNA"/>
</dbReference>
<feature type="transmembrane region" description="Helical" evidence="1">
    <location>
        <begin position="143"/>
        <end position="160"/>
    </location>
</feature>
<evidence type="ECO:0000256" key="1">
    <source>
        <dbReference type="SAM" id="Phobius"/>
    </source>
</evidence>
<dbReference type="Pfam" id="PF09490">
    <property type="entry name" value="CbtA"/>
    <property type="match status" value="1"/>
</dbReference>
<dbReference type="Proteomes" id="UP000004440">
    <property type="component" value="Unassembled WGS sequence"/>
</dbReference>